<reference evidence="2 3" key="1">
    <citation type="submission" date="2023-11" db="EMBL/GenBank/DDBJ databases">
        <authorList>
            <person name="Hedman E."/>
            <person name="Englund M."/>
            <person name="Stromberg M."/>
            <person name="Nyberg Akerstrom W."/>
            <person name="Nylinder S."/>
            <person name="Jareborg N."/>
            <person name="Kallberg Y."/>
            <person name="Kronander E."/>
        </authorList>
    </citation>
    <scope>NUCLEOTIDE SEQUENCE [LARGE SCALE GENOMIC DNA]</scope>
</reference>
<keyword evidence="3" id="KW-1185">Reference proteome</keyword>
<name>A0AAV1LEF3_9NEOP</name>
<gene>
    <name evidence="2" type="ORF">PARMNEM_LOCUS13435</name>
</gene>
<sequence>MQITNAFYFALLTIAITASCAQVEPRNQLQEQDLIEEKLGKQVTKRHAPMIIKYIPMRPIYNRRPNVIYRRISSQNYRSPKPRYGITRTKYHSLKPSRKYIPKYGPSYYKHPPKMRYNYNKASSYKPAYGQQKRNPTYYVTPEPLGFGEPPTDYMVDYHFPKVTYAEPAVNSYRNPIKSATSDAYLTSHIFSDPIDLDDHDFAGEALKSWQAYHLDGLDLNYAASDKRPSFIRKPEYENPLDSDDDMNSYSDIYEYEKRHEMNNHKNNKKKSKPIDTTKVMDRPWNTKETNERNLPEDQVVVGGRYAEPPARYVPKFHFNSPMTSDDEDFAPAEETVDPDVASSAKISSYVNYKNSNVAFSPQNLNDAFSIVD</sequence>
<dbReference type="Proteomes" id="UP001314205">
    <property type="component" value="Unassembled WGS sequence"/>
</dbReference>
<keyword evidence="1" id="KW-0732">Signal</keyword>
<evidence type="ECO:0000313" key="3">
    <source>
        <dbReference type="Proteomes" id="UP001314205"/>
    </source>
</evidence>
<comment type="caution">
    <text evidence="2">The sequence shown here is derived from an EMBL/GenBank/DDBJ whole genome shotgun (WGS) entry which is preliminary data.</text>
</comment>
<evidence type="ECO:0000256" key="1">
    <source>
        <dbReference type="SAM" id="SignalP"/>
    </source>
</evidence>
<organism evidence="2 3">
    <name type="scientific">Parnassius mnemosyne</name>
    <name type="common">clouded apollo</name>
    <dbReference type="NCBI Taxonomy" id="213953"/>
    <lineage>
        <taxon>Eukaryota</taxon>
        <taxon>Metazoa</taxon>
        <taxon>Ecdysozoa</taxon>
        <taxon>Arthropoda</taxon>
        <taxon>Hexapoda</taxon>
        <taxon>Insecta</taxon>
        <taxon>Pterygota</taxon>
        <taxon>Neoptera</taxon>
        <taxon>Endopterygota</taxon>
        <taxon>Lepidoptera</taxon>
        <taxon>Glossata</taxon>
        <taxon>Ditrysia</taxon>
        <taxon>Papilionoidea</taxon>
        <taxon>Papilionidae</taxon>
        <taxon>Parnassiinae</taxon>
        <taxon>Parnassini</taxon>
        <taxon>Parnassius</taxon>
        <taxon>Driopa</taxon>
    </lineage>
</organism>
<feature type="signal peptide" evidence="1">
    <location>
        <begin position="1"/>
        <end position="21"/>
    </location>
</feature>
<dbReference type="AlphaFoldDB" id="A0AAV1LEF3"/>
<dbReference type="EMBL" id="CAVLGL010000089">
    <property type="protein sequence ID" value="CAK1593683.1"/>
    <property type="molecule type" value="Genomic_DNA"/>
</dbReference>
<feature type="chain" id="PRO_5043393338" evidence="1">
    <location>
        <begin position="22"/>
        <end position="373"/>
    </location>
</feature>
<evidence type="ECO:0000313" key="2">
    <source>
        <dbReference type="EMBL" id="CAK1593683.1"/>
    </source>
</evidence>
<accession>A0AAV1LEF3</accession>
<protein>
    <submittedName>
        <fullName evidence="2">Uncharacterized protein</fullName>
    </submittedName>
</protein>
<proteinExistence type="predicted"/>